<dbReference type="OrthoDB" id="69407at2759"/>
<gene>
    <name evidence="2" type="ORF">EZS28_051312</name>
</gene>
<organism evidence="2 3">
    <name type="scientific">Streblomastix strix</name>
    <dbReference type="NCBI Taxonomy" id="222440"/>
    <lineage>
        <taxon>Eukaryota</taxon>
        <taxon>Metamonada</taxon>
        <taxon>Preaxostyla</taxon>
        <taxon>Oxymonadida</taxon>
        <taxon>Streblomastigidae</taxon>
        <taxon>Streblomastix</taxon>
    </lineage>
</organism>
<sequence>MAYRLTNEKVGVLYISTFNSNDSDKFAEYITQIVKQFTNKNDADNYVERLIIDVRGNGGGSVVAGRQTLNYLFPQIGHPLYQTVNEMKTDINEQMAKLTAYITEYQYNTDEVVLDIETMLPKPTYYTQSTIKRTTTSKDASKSLTVDLTDKFVMFMGNSDDFLPFTADWDLKRKELFSPENVLVISDGNCASACSQFVKHIGLKHLGRVCIIYYIIIFIC</sequence>
<dbReference type="GO" id="GO:0008236">
    <property type="term" value="F:serine-type peptidase activity"/>
    <property type="evidence" value="ECO:0007669"/>
    <property type="project" value="InterPro"/>
</dbReference>
<accession>A0A5J4T5Y1</accession>
<dbReference type="AlphaFoldDB" id="A0A5J4T5Y1"/>
<dbReference type="PANTHER" id="PTHR37049:SF4">
    <property type="entry name" value="RHODANESE DOMAIN-CONTAINING PROTEIN"/>
    <property type="match status" value="1"/>
</dbReference>
<dbReference type="PANTHER" id="PTHR37049">
    <property type="entry name" value="PEPTIDASE S41 FAMILY PROTEIN"/>
    <property type="match status" value="1"/>
</dbReference>
<dbReference type="SUPFAM" id="SSF52096">
    <property type="entry name" value="ClpP/crotonase"/>
    <property type="match status" value="1"/>
</dbReference>
<dbReference type="EMBL" id="SNRW01038632">
    <property type="protein sequence ID" value="KAA6353161.1"/>
    <property type="molecule type" value="Genomic_DNA"/>
</dbReference>
<dbReference type="InterPro" id="IPR029045">
    <property type="entry name" value="ClpP/crotonase-like_dom_sf"/>
</dbReference>
<protein>
    <recommendedName>
        <fullName evidence="1">Tail specific protease domain-containing protein</fullName>
    </recommendedName>
</protein>
<reference evidence="2 3" key="1">
    <citation type="submission" date="2019-03" db="EMBL/GenBank/DDBJ databases">
        <title>Single cell metagenomics reveals metabolic interactions within the superorganism composed of flagellate Streblomastix strix and complex community of Bacteroidetes bacteria on its surface.</title>
        <authorList>
            <person name="Treitli S.C."/>
            <person name="Kolisko M."/>
            <person name="Husnik F."/>
            <person name="Keeling P."/>
            <person name="Hampl V."/>
        </authorList>
    </citation>
    <scope>NUCLEOTIDE SEQUENCE [LARGE SCALE GENOMIC DNA]</scope>
    <source>
        <strain evidence="2">ST1C</strain>
    </source>
</reference>
<evidence type="ECO:0000259" key="1">
    <source>
        <dbReference type="Pfam" id="PF03572"/>
    </source>
</evidence>
<evidence type="ECO:0000313" key="3">
    <source>
        <dbReference type="Proteomes" id="UP000324800"/>
    </source>
</evidence>
<feature type="domain" description="Tail specific protease" evidence="1">
    <location>
        <begin position="9"/>
        <end position="200"/>
    </location>
</feature>
<dbReference type="Gene3D" id="3.90.226.10">
    <property type="entry name" value="2-enoyl-CoA Hydratase, Chain A, domain 1"/>
    <property type="match status" value="1"/>
</dbReference>
<dbReference type="InterPro" id="IPR005151">
    <property type="entry name" value="Tail-specific_protease"/>
</dbReference>
<dbReference type="Proteomes" id="UP000324800">
    <property type="component" value="Unassembled WGS sequence"/>
</dbReference>
<dbReference type="GO" id="GO:0006508">
    <property type="term" value="P:proteolysis"/>
    <property type="evidence" value="ECO:0007669"/>
    <property type="project" value="InterPro"/>
</dbReference>
<dbReference type="Pfam" id="PF03572">
    <property type="entry name" value="Peptidase_S41"/>
    <property type="match status" value="1"/>
</dbReference>
<proteinExistence type="predicted"/>
<dbReference type="InterPro" id="IPR052766">
    <property type="entry name" value="S41A_metabolite_peptidase"/>
</dbReference>
<name>A0A5J4T5Y1_9EUKA</name>
<evidence type="ECO:0000313" key="2">
    <source>
        <dbReference type="EMBL" id="KAA6353161.1"/>
    </source>
</evidence>
<comment type="caution">
    <text evidence="2">The sequence shown here is derived from an EMBL/GenBank/DDBJ whole genome shotgun (WGS) entry which is preliminary data.</text>
</comment>